<evidence type="ECO:0000259" key="8">
    <source>
        <dbReference type="Pfam" id="PF20637"/>
    </source>
</evidence>
<evidence type="ECO:0000313" key="10">
    <source>
        <dbReference type="EMBL" id="KAF1971477.1"/>
    </source>
</evidence>
<keyword evidence="4 6" id="KW-0832">Ubl conjugation</keyword>
<comment type="function">
    <text evidence="6">Involved in cytoplasm to vacuole transport (Cvt) and autophagic vesicle formation.</text>
</comment>
<dbReference type="Pfam" id="PF20638">
    <property type="entry name" value="ATG5_UblA"/>
    <property type="match status" value="1"/>
</dbReference>
<dbReference type="GO" id="GO:0044233">
    <property type="term" value="C:mitochondria-associated endoplasmic reticulum membrane contact site"/>
    <property type="evidence" value="ECO:0007669"/>
    <property type="project" value="TreeGrafter"/>
</dbReference>
<dbReference type="PANTHER" id="PTHR13040">
    <property type="entry name" value="AUTOPHAGY PROTEIN 5"/>
    <property type="match status" value="1"/>
</dbReference>
<sequence>MSNRDTATWLRERVWHASIPLEIRLHKADSSSYDSDAYLVHFPRLSYLAFLLPELHTFFYNDLIYPDVSWADAWLEYDGVPLKWHYPLGLLHDLYSGAAPVSAHDTSEEKETPSWQLTVHFSKYPEDQLVRLDTDGKHLRDLFTNNVKEADYLRNGTGRTMMFLGKQESQDLWEGVRKHDFNLFHPIYTQLMNPKGVALRHVPVRLYLPHAADPQAEEEITPGSVRVVQELVPLNTSSRQPQTVGSALNSIMGGLFPNKRLALVAEPVLHGATLPLDASVEDLMRTSAYCDGWLHIAFALL</sequence>
<keyword evidence="3 6" id="KW-1017">Isopeptide bond</keyword>
<dbReference type="Proteomes" id="UP000800036">
    <property type="component" value="Unassembled WGS sequence"/>
</dbReference>
<dbReference type="Pfam" id="PF04106">
    <property type="entry name" value="ATG5_UblB"/>
    <property type="match status" value="1"/>
</dbReference>
<dbReference type="Gene3D" id="3.10.20.620">
    <property type="match status" value="1"/>
</dbReference>
<dbReference type="OrthoDB" id="272162at2759"/>
<dbReference type="InterPro" id="IPR042526">
    <property type="entry name" value="Atg5_HR"/>
</dbReference>
<dbReference type="PANTHER" id="PTHR13040:SF2">
    <property type="entry name" value="AUTOPHAGY PROTEIN 5"/>
    <property type="match status" value="1"/>
</dbReference>
<evidence type="ECO:0000256" key="1">
    <source>
        <dbReference type="ARBA" id="ARBA00004623"/>
    </source>
</evidence>
<dbReference type="Gene3D" id="1.10.246.190">
    <property type="entry name" value="Autophagy protein Apg5, helix rich domain"/>
    <property type="match status" value="1"/>
</dbReference>
<evidence type="ECO:0000256" key="2">
    <source>
        <dbReference type="ARBA" id="ARBA00006910"/>
    </source>
</evidence>
<evidence type="ECO:0000259" key="9">
    <source>
        <dbReference type="Pfam" id="PF20638"/>
    </source>
</evidence>
<evidence type="ECO:0000256" key="3">
    <source>
        <dbReference type="ARBA" id="ARBA00022499"/>
    </source>
</evidence>
<comment type="subcellular location">
    <subcellularLocation>
        <location evidence="1 6">Preautophagosomal structure membrane</location>
        <topology evidence="1 6">Peripheral membrane protein</topology>
    </subcellularLocation>
</comment>
<dbReference type="GO" id="GO:0034727">
    <property type="term" value="P:piecemeal microautophagy of the nucleus"/>
    <property type="evidence" value="ECO:0007669"/>
    <property type="project" value="TreeGrafter"/>
</dbReference>
<comment type="similarity">
    <text evidence="2 6">Belongs to the ATG5 family.</text>
</comment>
<dbReference type="GO" id="GO:0019776">
    <property type="term" value="F:Atg8-family ligase activity"/>
    <property type="evidence" value="ECO:0007669"/>
    <property type="project" value="TreeGrafter"/>
</dbReference>
<keyword evidence="11" id="KW-1185">Reference proteome</keyword>
<dbReference type="GO" id="GO:0034045">
    <property type="term" value="C:phagophore assembly site membrane"/>
    <property type="evidence" value="ECO:0007669"/>
    <property type="project" value="UniProtKB-SubCell"/>
</dbReference>
<dbReference type="GO" id="GO:0000422">
    <property type="term" value="P:autophagy of mitochondrion"/>
    <property type="evidence" value="ECO:0007669"/>
    <property type="project" value="TreeGrafter"/>
</dbReference>
<dbReference type="GO" id="GO:0005776">
    <property type="term" value="C:autophagosome"/>
    <property type="evidence" value="ECO:0007669"/>
    <property type="project" value="TreeGrafter"/>
</dbReference>
<comment type="subunit">
    <text evidence="6">Conjugated with ATG12.</text>
</comment>
<dbReference type="GO" id="GO:0006995">
    <property type="term" value="P:cellular response to nitrogen starvation"/>
    <property type="evidence" value="ECO:0007669"/>
    <property type="project" value="TreeGrafter"/>
</dbReference>
<keyword evidence="6" id="KW-0472">Membrane</keyword>
<feature type="domain" description="Autophagy protein ATG5 UblA" evidence="9">
    <location>
        <begin position="14"/>
        <end position="121"/>
    </location>
</feature>
<name>A0A6A5VE12_9PLEO</name>
<feature type="domain" description="Autophagy protein ATG5 UblB" evidence="7">
    <location>
        <begin position="201"/>
        <end position="297"/>
    </location>
</feature>
<evidence type="ECO:0000256" key="4">
    <source>
        <dbReference type="ARBA" id="ARBA00022843"/>
    </source>
</evidence>
<proteinExistence type="inferred from homology"/>
<reference evidence="10" key="1">
    <citation type="journal article" date="2020" name="Stud. Mycol.">
        <title>101 Dothideomycetes genomes: a test case for predicting lifestyles and emergence of pathogens.</title>
        <authorList>
            <person name="Haridas S."/>
            <person name="Albert R."/>
            <person name="Binder M."/>
            <person name="Bloem J."/>
            <person name="Labutti K."/>
            <person name="Salamov A."/>
            <person name="Andreopoulos B."/>
            <person name="Baker S."/>
            <person name="Barry K."/>
            <person name="Bills G."/>
            <person name="Bluhm B."/>
            <person name="Cannon C."/>
            <person name="Castanera R."/>
            <person name="Culley D."/>
            <person name="Daum C."/>
            <person name="Ezra D."/>
            <person name="Gonzalez J."/>
            <person name="Henrissat B."/>
            <person name="Kuo A."/>
            <person name="Liang C."/>
            <person name="Lipzen A."/>
            <person name="Lutzoni F."/>
            <person name="Magnuson J."/>
            <person name="Mondo S."/>
            <person name="Nolan M."/>
            <person name="Ohm R."/>
            <person name="Pangilinan J."/>
            <person name="Park H.-J."/>
            <person name="Ramirez L."/>
            <person name="Alfaro M."/>
            <person name="Sun H."/>
            <person name="Tritt A."/>
            <person name="Yoshinaga Y."/>
            <person name="Zwiers L.-H."/>
            <person name="Turgeon B."/>
            <person name="Goodwin S."/>
            <person name="Spatafora J."/>
            <person name="Crous P."/>
            <person name="Grigoriev I."/>
        </authorList>
    </citation>
    <scope>NUCLEOTIDE SEQUENCE</scope>
    <source>
        <strain evidence="10">CBS 107.79</strain>
    </source>
</reference>
<evidence type="ECO:0000256" key="5">
    <source>
        <dbReference type="ARBA" id="ARBA00023006"/>
    </source>
</evidence>
<dbReference type="AlphaFoldDB" id="A0A6A5VE12"/>
<feature type="domain" description="Autophagy protein ATG5 alpha-helical bundle region" evidence="8">
    <location>
        <begin position="137"/>
        <end position="193"/>
    </location>
</feature>
<accession>A0A6A5VE12</accession>
<evidence type="ECO:0000259" key="7">
    <source>
        <dbReference type="Pfam" id="PF04106"/>
    </source>
</evidence>
<keyword evidence="5 6" id="KW-0072">Autophagy</keyword>
<dbReference type="InterPro" id="IPR042527">
    <property type="entry name" value="Atg5_UblA_dom_sf"/>
</dbReference>
<dbReference type="InterPro" id="IPR007239">
    <property type="entry name" value="Atg5"/>
</dbReference>
<dbReference type="InterPro" id="IPR048939">
    <property type="entry name" value="ATG5_UblA"/>
</dbReference>
<dbReference type="Pfam" id="PF20637">
    <property type="entry name" value="ATG5_HBR"/>
    <property type="match status" value="1"/>
</dbReference>
<evidence type="ECO:0000256" key="6">
    <source>
        <dbReference type="RuleBase" id="RU361202"/>
    </source>
</evidence>
<dbReference type="InterPro" id="IPR048318">
    <property type="entry name" value="ATG5_UblB"/>
</dbReference>
<keyword evidence="6" id="KW-0813">Transport</keyword>
<protein>
    <recommendedName>
        <fullName evidence="6">Autophagy protein 5</fullName>
    </recommendedName>
</protein>
<dbReference type="GO" id="GO:0034274">
    <property type="term" value="C:Atg12-Atg5-Atg16 complex"/>
    <property type="evidence" value="ECO:0007669"/>
    <property type="project" value="TreeGrafter"/>
</dbReference>
<gene>
    <name evidence="10" type="ORF">BU23DRAFT_471019</name>
</gene>
<dbReference type="EMBL" id="ML976693">
    <property type="protein sequence ID" value="KAF1971477.1"/>
    <property type="molecule type" value="Genomic_DNA"/>
</dbReference>
<dbReference type="InterPro" id="IPR048940">
    <property type="entry name" value="ATG5_HBR"/>
</dbReference>
<dbReference type="GO" id="GO:0061908">
    <property type="term" value="C:phagophore"/>
    <property type="evidence" value="ECO:0007669"/>
    <property type="project" value="TreeGrafter"/>
</dbReference>
<organism evidence="10 11">
    <name type="scientific">Bimuria novae-zelandiae CBS 107.79</name>
    <dbReference type="NCBI Taxonomy" id="1447943"/>
    <lineage>
        <taxon>Eukaryota</taxon>
        <taxon>Fungi</taxon>
        <taxon>Dikarya</taxon>
        <taxon>Ascomycota</taxon>
        <taxon>Pezizomycotina</taxon>
        <taxon>Dothideomycetes</taxon>
        <taxon>Pleosporomycetidae</taxon>
        <taxon>Pleosporales</taxon>
        <taxon>Massarineae</taxon>
        <taxon>Didymosphaeriaceae</taxon>
        <taxon>Bimuria</taxon>
    </lineage>
</organism>
<dbReference type="Gene3D" id="3.10.20.90">
    <property type="entry name" value="Phosphatidylinositol 3-kinase Catalytic Subunit, Chain A, domain 1"/>
    <property type="match status" value="1"/>
</dbReference>
<evidence type="ECO:0000313" key="11">
    <source>
        <dbReference type="Proteomes" id="UP000800036"/>
    </source>
</evidence>